<dbReference type="AlphaFoldDB" id="A0A6G1LG41"/>
<evidence type="ECO:0000313" key="3">
    <source>
        <dbReference type="Proteomes" id="UP000799436"/>
    </source>
</evidence>
<gene>
    <name evidence="2" type="ORF">EJ03DRAFT_31931</name>
</gene>
<organism evidence="2 3">
    <name type="scientific">Teratosphaeria nubilosa</name>
    <dbReference type="NCBI Taxonomy" id="161662"/>
    <lineage>
        <taxon>Eukaryota</taxon>
        <taxon>Fungi</taxon>
        <taxon>Dikarya</taxon>
        <taxon>Ascomycota</taxon>
        <taxon>Pezizomycotina</taxon>
        <taxon>Dothideomycetes</taxon>
        <taxon>Dothideomycetidae</taxon>
        <taxon>Mycosphaerellales</taxon>
        <taxon>Teratosphaeriaceae</taxon>
        <taxon>Teratosphaeria</taxon>
    </lineage>
</organism>
<sequence>MNLKAWKMDINANPQKKRKLSPSSGKLQSYKKRKHPHGQVPGQSPTEHTRTTCPRSKDIRQDSMGFISSRATLRKTRRTPEAARTKQQRPPRFPEKGTYYTHRNNGTNWKGRKRYIMKFRIIEWNRPATDPVVEQGLVSPRTKCGAMKPWKRLLGHWELMVVVN</sequence>
<dbReference type="EMBL" id="ML995819">
    <property type="protein sequence ID" value="KAF2771590.1"/>
    <property type="molecule type" value="Genomic_DNA"/>
</dbReference>
<reference evidence="2" key="1">
    <citation type="journal article" date="2020" name="Stud. Mycol.">
        <title>101 Dothideomycetes genomes: a test case for predicting lifestyles and emergence of pathogens.</title>
        <authorList>
            <person name="Haridas S."/>
            <person name="Albert R."/>
            <person name="Binder M."/>
            <person name="Bloem J."/>
            <person name="Labutti K."/>
            <person name="Salamov A."/>
            <person name="Andreopoulos B."/>
            <person name="Baker S."/>
            <person name="Barry K."/>
            <person name="Bills G."/>
            <person name="Bluhm B."/>
            <person name="Cannon C."/>
            <person name="Castanera R."/>
            <person name="Culley D."/>
            <person name="Daum C."/>
            <person name="Ezra D."/>
            <person name="Gonzalez J."/>
            <person name="Henrissat B."/>
            <person name="Kuo A."/>
            <person name="Liang C."/>
            <person name="Lipzen A."/>
            <person name="Lutzoni F."/>
            <person name="Magnuson J."/>
            <person name="Mondo S."/>
            <person name="Nolan M."/>
            <person name="Ohm R."/>
            <person name="Pangilinan J."/>
            <person name="Park H.-J."/>
            <person name="Ramirez L."/>
            <person name="Alfaro M."/>
            <person name="Sun H."/>
            <person name="Tritt A."/>
            <person name="Yoshinaga Y."/>
            <person name="Zwiers L.-H."/>
            <person name="Turgeon B."/>
            <person name="Goodwin S."/>
            <person name="Spatafora J."/>
            <person name="Crous P."/>
            <person name="Grigoriev I."/>
        </authorList>
    </citation>
    <scope>NUCLEOTIDE SEQUENCE</scope>
    <source>
        <strain evidence="2">CBS 116005</strain>
    </source>
</reference>
<feature type="region of interest" description="Disordered" evidence="1">
    <location>
        <begin position="1"/>
        <end position="105"/>
    </location>
</feature>
<evidence type="ECO:0000313" key="2">
    <source>
        <dbReference type="EMBL" id="KAF2771590.1"/>
    </source>
</evidence>
<evidence type="ECO:0000256" key="1">
    <source>
        <dbReference type="SAM" id="MobiDB-lite"/>
    </source>
</evidence>
<proteinExistence type="predicted"/>
<keyword evidence="3" id="KW-1185">Reference proteome</keyword>
<protein>
    <submittedName>
        <fullName evidence="2">Uncharacterized protein</fullName>
    </submittedName>
</protein>
<dbReference type="Proteomes" id="UP000799436">
    <property type="component" value="Unassembled WGS sequence"/>
</dbReference>
<feature type="compositionally biased region" description="Basic and acidic residues" evidence="1">
    <location>
        <begin position="47"/>
        <end position="61"/>
    </location>
</feature>
<accession>A0A6G1LG41</accession>
<name>A0A6G1LG41_9PEZI</name>